<dbReference type="EMBL" id="JACCFO010000001">
    <property type="protein sequence ID" value="NYI95568.1"/>
    <property type="molecule type" value="Genomic_DNA"/>
</dbReference>
<comment type="caution">
    <text evidence="3">The sequence shown here is derived from an EMBL/GenBank/DDBJ whole genome shotgun (WGS) entry which is preliminary data.</text>
</comment>
<dbReference type="RefSeq" id="WP_179767064.1">
    <property type="nucleotide sequence ID" value="NZ_JACCFO010000001.1"/>
</dbReference>
<accession>A0A853BJ87</accession>
<evidence type="ECO:0000313" key="3">
    <source>
        <dbReference type="EMBL" id="NYI95568.1"/>
    </source>
</evidence>
<feature type="region of interest" description="Disordered" evidence="1">
    <location>
        <begin position="172"/>
        <end position="333"/>
    </location>
</feature>
<evidence type="ECO:0000256" key="1">
    <source>
        <dbReference type="SAM" id="MobiDB-lite"/>
    </source>
</evidence>
<proteinExistence type="predicted"/>
<feature type="compositionally biased region" description="Low complexity" evidence="1">
    <location>
        <begin position="213"/>
        <end position="223"/>
    </location>
</feature>
<feature type="compositionally biased region" description="Low complexity" evidence="1">
    <location>
        <begin position="290"/>
        <end position="322"/>
    </location>
</feature>
<dbReference type="AlphaFoldDB" id="A0A853BJ87"/>
<feature type="compositionally biased region" description="Pro residues" evidence="1">
    <location>
        <begin position="228"/>
        <end position="237"/>
    </location>
</feature>
<organism evidence="3 4">
    <name type="scientific">Streptomonospora nanhaiensis</name>
    <dbReference type="NCBI Taxonomy" id="1323731"/>
    <lineage>
        <taxon>Bacteria</taxon>
        <taxon>Bacillati</taxon>
        <taxon>Actinomycetota</taxon>
        <taxon>Actinomycetes</taxon>
        <taxon>Streptosporangiales</taxon>
        <taxon>Nocardiopsidaceae</taxon>
        <taxon>Streptomonospora</taxon>
    </lineage>
</organism>
<feature type="compositionally biased region" description="Basic and acidic residues" evidence="1">
    <location>
        <begin position="261"/>
        <end position="280"/>
    </location>
</feature>
<reference evidence="3 4" key="1">
    <citation type="submission" date="2020-07" db="EMBL/GenBank/DDBJ databases">
        <title>Sequencing the genomes of 1000 actinobacteria strains.</title>
        <authorList>
            <person name="Klenk H.-P."/>
        </authorList>
    </citation>
    <scope>NUCLEOTIDE SEQUENCE [LARGE SCALE GENOMIC DNA]</scope>
    <source>
        <strain evidence="3 4">DSM 45927</strain>
    </source>
</reference>
<dbReference type="Proteomes" id="UP000575985">
    <property type="component" value="Unassembled WGS sequence"/>
</dbReference>
<feature type="region of interest" description="Disordered" evidence="1">
    <location>
        <begin position="407"/>
        <end position="432"/>
    </location>
</feature>
<protein>
    <submittedName>
        <fullName evidence="3">Uncharacterized protein</fullName>
    </submittedName>
</protein>
<name>A0A853BJ87_9ACTN</name>
<evidence type="ECO:0000256" key="2">
    <source>
        <dbReference type="SAM" id="SignalP"/>
    </source>
</evidence>
<keyword evidence="2" id="KW-0732">Signal</keyword>
<feature type="compositionally biased region" description="Pro residues" evidence="1">
    <location>
        <begin position="176"/>
        <end position="186"/>
    </location>
</feature>
<sequence length="453" mass="47557">MRKHHKRWIALAGAAAVSAAGLTAGGGAASADERPLPWPMVRQSVSTYSLDGFEIGYLPPGLENHGIHAKSTVGLNGDRRSEIAWVQGLDAIYGRVSVLRGDDLADLDEVRATRYDHLEDSALQRAEVNGTDAYASPKTGDVFWVPEPGVAVAAYLQPDRWDEDELFDFAEGVRPRPNPWESPRPDQPAQEDSPEQDGAAENGTAEQDDAAEQEPAALPGEPQEPAKPAEPTPPAEPAGPAGPDRPGKDEQPGQDAPEAQADGRQDAPRPDAEQRPDRPEPAAASASDGGEQAAQDPQEPAQADTPADAPTGTAADGGSPAAEPQDVPSVSVLDVRTCLTEELLPQGSPVRPADAAVDDGAVLRLWQAADAQTRTEKSEECATRFQIETWQISQVISEVEERLAEAGVEVSAAPEPAADQTGAPAEESGRDTGLVASLVDTLGLALPGTSARE</sequence>
<feature type="signal peptide" evidence="2">
    <location>
        <begin position="1"/>
        <end position="24"/>
    </location>
</feature>
<gene>
    <name evidence="3" type="ORF">HNR12_001845</name>
</gene>
<keyword evidence="4" id="KW-1185">Reference proteome</keyword>
<feature type="chain" id="PRO_5039631614" evidence="2">
    <location>
        <begin position="25"/>
        <end position="453"/>
    </location>
</feature>
<evidence type="ECO:0000313" key="4">
    <source>
        <dbReference type="Proteomes" id="UP000575985"/>
    </source>
</evidence>